<evidence type="ECO:0000256" key="6">
    <source>
        <dbReference type="ARBA" id="ARBA00022989"/>
    </source>
</evidence>
<feature type="transmembrane region" description="Helical" evidence="8">
    <location>
        <begin position="183"/>
        <end position="204"/>
    </location>
</feature>
<comment type="subcellular location">
    <subcellularLocation>
        <location evidence="1">Membrane</location>
        <topology evidence="1">Multi-pass membrane protein</topology>
    </subcellularLocation>
</comment>
<feature type="transmembrane region" description="Helical" evidence="8">
    <location>
        <begin position="9"/>
        <end position="29"/>
    </location>
</feature>
<keyword evidence="5 8" id="KW-0812">Transmembrane</keyword>
<keyword evidence="10" id="KW-1185">Reference proteome</keyword>
<feature type="transmembrane region" description="Helical" evidence="8">
    <location>
        <begin position="216"/>
        <end position="238"/>
    </location>
</feature>
<comment type="similarity">
    <text evidence="2">Belongs to the amino acid-polyamine-organocation (APC) superfamily. Spore germination protein (SGP) (TC 2.A.3.9) family.</text>
</comment>
<keyword evidence="6 8" id="KW-1133">Transmembrane helix</keyword>
<dbReference type="STRING" id="1121302.SAMN02745163_03290"/>
<gene>
    <name evidence="9" type="ORF">SAMN02745163_03290</name>
</gene>
<dbReference type="OrthoDB" id="2381188at2"/>
<keyword evidence="3" id="KW-0813">Transport</keyword>
<evidence type="ECO:0000256" key="7">
    <source>
        <dbReference type="ARBA" id="ARBA00023136"/>
    </source>
</evidence>
<proteinExistence type="inferred from homology"/>
<dbReference type="GO" id="GO:0016020">
    <property type="term" value="C:membrane"/>
    <property type="evidence" value="ECO:0007669"/>
    <property type="project" value="UniProtKB-SubCell"/>
</dbReference>
<evidence type="ECO:0000256" key="3">
    <source>
        <dbReference type="ARBA" id="ARBA00022448"/>
    </source>
</evidence>
<accession>A0A1M6Q5B6</accession>
<feature type="transmembrane region" description="Helical" evidence="8">
    <location>
        <begin position="298"/>
        <end position="320"/>
    </location>
</feature>
<keyword evidence="7 8" id="KW-0472">Membrane</keyword>
<evidence type="ECO:0000313" key="9">
    <source>
        <dbReference type="EMBL" id="SHK15323.1"/>
    </source>
</evidence>
<protein>
    <submittedName>
        <fullName evidence="9">Spore germination protein (Amino acid permease)</fullName>
    </submittedName>
</protein>
<dbReference type="NCBIfam" id="TIGR00912">
    <property type="entry name" value="2A0309"/>
    <property type="match status" value="1"/>
</dbReference>
<evidence type="ECO:0000256" key="4">
    <source>
        <dbReference type="ARBA" id="ARBA00022544"/>
    </source>
</evidence>
<name>A0A1M6Q5B6_9CLOT</name>
<feature type="transmembrane region" description="Helical" evidence="8">
    <location>
        <begin position="137"/>
        <end position="158"/>
    </location>
</feature>
<sequence length="356" mass="40665">MEKLTSKHFILLILSITIVSIIMYSSIFIDLGGRVTFIFTIIASIILILFSLTILNICSKHNNFDFKQICLNILGNKLGKFYIFLFSLTLILSTVESLAIPNSVIHENIFLETPIWYGILLFTITGYFISKKDLNSIVSVTSISMFFILISLFLIAVLSNQHKDFSNLLPINFTLNKENSLCLISQIGSLSSFVILLPIINLVEDKNNLKSSILKGLIIAFIIVIFFIIGIIATFGPIRGGNTLYPIFSQCQMISYGGFIENGSILLLIFFILSWLCKYMICLYSLTLLFNVKDKNTFVIFISILNYFLALIIGNNVFFTLNFIKYYQYLLFVIFFAIPLIIYILYHFKLRNTKVK</sequence>
<evidence type="ECO:0000256" key="5">
    <source>
        <dbReference type="ARBA" id="ARBA00022692"/>
    </source>
</evidence>
<dbReference type="GO" id="GO:0009847">
    <property type="term" value="P:spore germination"/>
    <property type="evidence" value="ECO:0007669"/>
    <property type="project" value="InterPro"/>
</dbReference>
<feature type="transmembrane region" description="Helical" evidence="8">
    <location>
        <begin position="79"/>
        <end position="101"/>
    </location>
</feature>
<evidence type="ECO:0000313" key="10">
    <source>
        <dbReference type="Proteomes" id="UP000184310"/>
    </source>
</evidence>
<organism evidence="9 10">
    <name type="scientific">Clostridium cavendishii DSM 21758</name>
    <dbReference type="NCBI Taxonomy" id="1121302"/>
    <lineage>
        <taxon>Bacteria</taxon>
        <taxon>Bacillati</taxon>
        <taxon>Bacillota</taxon>
        <taxon>Clostridia</taxon>
        <taxon>Eubacteriales</taxon>
        <taxon>Clostridiaceae</taxon>
        <taxon>Clostridium</taxon>
    </lineage>
</organism>
<dbReference type="PANTHER" id="PTHR34975">
    <property type="entry name" value="SPORE GERMINATION PROTEIN A2"/>
    <property type="match status" value="1"/>
</dbReference>
<keyword evidence="4" id="KW-0309">Germination</keyword>
<evidence type="ECO:0000256" key="1">
    <source>
        <dbReference type="ARBA" id="ARBA00004141"/>
    </source>
</evidence>
<feature type="transmembrane region" description="Helical" evidence="8">
    <location>
        <begin position="326"/>
        <end position="346"/>
    </location>
</feature>
<dbReference type="Pfam" id="PF03845">
    <property type="entry name" value="Spore_permease"/>
    <property type="match status" value="1"/>
</dbReference>
<reference evidence="9 10" key="1">
    <citation type="submission" date="2016-11" db="EMBL/GenBank/DDBJ databases">
        <authorList>
            <person name="Jaros S."/>
            <person name="Januszkiewicz K."/>
            <person name="Wedrychowicz H."/>
        </authorList>
    </citation>
    <scope>NUCLEOTIDE SEQUENCE [LARGE SCALE GENOMIC DNA]</scope>
    <source>
        <strain evidence="9 10">DSM 21758</strain>
    </source>
</reference>
<feature type="transmembrane region" description="Helical" evidence="8">
    <location>
        <begin position="265"/>
        <end position="286"/>
    </location>
</feature>
<dbReference type="EMBL" id="FQZB01000014">
    <property type="protein sequence ID" value="SHK15323.1"/>
    <property type="molecule type" value="Genomic_DNA"/>
</dbReference>
<evidence type="ECO:0000256" key="2">
    <source>
        <dbReference type="ARBA" id="ARBA00007998"/>
    </source>
</evidence>
<dbReference type="PANTHER" id="PTHR34975:SF2">
    <property type="entry name" value="SPORE GERMINATION PROTEIN A2"/>
    <property type="match status" value="1"/>
</dbReference>
<feature type="transmembrane region" description="Helical" evidence="8">
    <location>
        <begin position="113"/>
        <end position="130"/>
    </location>
</feature>
<dbReference type="AlphaFoldDB" id="A0A1M6Q5B6"/>
<evidence type="ECO:0000256" key="8">
    <source>
        <dbReference type="SAM" id="Phobius"/>
    </source>
</evidence>
<dbReference type="Proteomes" id="UP000184310">
    <property type="component" value="Unassembled WGS sequence"/>
</dbReference>
<dbReference type="InterPro" id="IPR004761">
    <property type="entry name" value="Spore_GerAB"/>
</dbReference>
<feature type="transmembrane region" description="Helical" evidence="8">
    <location>
        <begin position="35"/>
        <end position="58"/>
    </location>
</feature>